<evidence type="ECO:0000313" key="3">
    <source>
        <dbReference type="Proteomes" id="UP001235840"/>
    </source>
</evidence>
<dbReference type="RefSeq" id="WP_307392999.1">
    <property type="nucleotide sequence ID" value="NZ_BAAADK010000011.1"/>
</dbReference>
<feature type="transmembrane region" description="Helical" evidence="1">
    <location>
        <begin position="124"/>
        <end position="149"/>
    </location>
</feature>
<organism evidence="2 3">
    <name type="scientific">Caldalkalibacillus horti</name>
    <dbReference type="NCBI Taxonomy" id="77523"/>
    <lineage>
        <taxon>Bacteria</taxon>
        <taxon>Bacillati</taxon>
        <taxon>Bacillota</taxon>
        <taxon>Bacilli</taxon>
        <taxon>Bacillales</taxon>
        <taxon>Bacillaceae</taxon>
        <taxon>Caldalkalibacillus</taxon>
    </lineage>
</organism>
<feature type="transmembrane region" description="Helical" evidence="1">
    <location>
        <begin position="12"/>
        <end position="32"/>
    </location>
</feature>
<sequence>MDSRHLFQSSRLVRLFSVYAFLSIVGCAMVLFRIVKTEYVSHLYLIWNLFLAWLPFLLALLLLSVDKKNIAKSTKSFLLLLIGAVWLFFFPNAPYMITDYIHLGIVDFYKMSDGKFVGYNPDLLAWYDLAMISLFIFIGVIIGYISLFLVQALVAQKKGALMGYIFVVGVLFLSSFGIYLGRFIRWNTWDIVMNPLSLLVSVVENIHAQAVMFTLLFGGFLTLLYIALHTLLQWHKSSI</sequence>
<evidence type="ECO:0000313" key="2">
    <source>
        <dbReference type="EMBL" id="MDQ0165659.1"/>
    </source>
</evidence>
<protein>
    <submittedName>
        <fullName evidence="2">Membrane protein</fullName>
    </submittedName>
</protein>
<comment type="caution">
    <text evidence="2">The sequence shown here is derived from an EMBL/GenBank/DDBJ whole genome shotgun (WGS) entry which is preliminary data.</text>
</comment>
<name>A0ABT9VXG6_9BACI</name>
<keyword evidence="1" id="KW-0812">Transmembrane</keyword>
<proteinExistence type="predicted"/>
<dbReference type="Proteomes" id="UP001235840">
    <property type="component" value="Unassembled WGS sequence"/>
</dbReference>
<feature type="transmembrane region" description="Helical" evidence="1">
    <location>
        <begin position="206"/>
        <end position="228"/>
    </location>
</feature>
<reference evidence="2 3" key="1">
    <citation type="submission" date="2023-07" db="EMBL/GenBank/DDBJ databases">
        <title>Genomic Encyclopedia of Type Strains, Phase IV (KMG-IV): sequencing the most valuable type-strain genomes for metagenomic binning, comparative biology and taxonomic classification.</title>
        <authorList>
            <person name="Goeker M."/>
        </authorList>
    </citation>
    <scope>NUCLEOTIDE SEQUENCE [LARGE SCALE GENOMIC DNA]</scope>
    <source>
        <strain evidence="2 3">DSM 12751</strain>
    </source>
</reference>
<keyword evidence="1" id="KW-0472">Membrane</keyword>
<evidence type="ECO:0000256" key="1">
    <source>
        <dbReference type="SAM" id="Phobius"/>
    </source>
</evidence>
<gene>
    <name evidence="2" type="ORF">J2S11_001560</name>
</gene>
<feature type="transmembrane region" description="Helical" evidence="1">
    <location>
        <begin position="161"/>
        <end position="186"/>
    </location>
</feature>
<dbReference type="InterPro" id="IPR009793">
    <property type="entry name" value="DUF1361"/>
</dbReference>
<keyword evidence="3" id="KW-1185">Reference proteome</keyword>
<accession>A0ABT9VXG6</accession>
<dbReference type="PROSITE" id="PS51257">
    <property type="entry name" value="PROKAR_LIPOPROTEIN"/>
    <property type="match status" value="1"/>
</dbReference>
<feature type="transmembrane region" description="Helical" evidence="1">
    <location>
        <begin position="44"/>
        <end position="65"/>
    </location>
</feature>
<keyword evidence="1" id="KW-1133">Transmembrane helix</keyword>
<feature type="transmembrane region" description="Helical" evidence="1">
    <location>
        <begin position="77"/>
        <end position="97"/>
    </location>
</feature>
<dbReference type="EMBL" id="JAUSTY010000005">
    <property type="protein sequence ID" value="MDQ0165659.1"/>
    <property type="molecule type" value="Genomic_DNA"/>
</dbReference>
<dbReference type="Pfam" id="PF07099">
    <property type="entry name" value="DUF1361"/>
    <property type="match status" value="1"/>
</dbReference>